<feature type="non-terminal residue" evidence="2">
    <location>
        <position position="84"/>
    </location>
</feature>
<dbReference type="AlphaFoldDB" id="A0A382JLI7"/>
<evidence type="ECO:0000313" key="2">
    <source>
        <dbReference type="EMBL" id="SVC12202.1"/>
    </source>
</evidence>
<organism evidence="2">
    <name type="scientific">marine metagenome</name>
    <dbReference type="NCBI Taxonomy" id="408172"/>
    <lineage>
        <taxon>unclassified sequences</taxon>
        <taxon>metagenomes</taxon>
        <taxon>ecological metagenomes</taxon>
    </lineage>
</organism>
<feature type="coiled-coil region" evidence="1">
    <location>
        <begin position="28"/>
        <end position="83"/>
    </location>
</feature>
<protein>
    <submittedName>
        <fullName evidence="2">Uncharacterized protein</fullName>
    </submittedName>
</protein>
<accession>A0A382JLI7</accession>
<name>A0A382JLI7_9ZZZZ</name>
<keyword evidence="1" id="KW-0175">Coiled coil</keyword>
<evidence type="ECO:0000256" key="1">
    <source>
        <dbReference type="SAM" id="Coils"/>
    </source>
</evidence>
<proteinExistence type="predicted"/>
<reference evidence="2" key="1">
    <citation type="submission" date="2018-05" db="EMBL/GenBank/DDBJ databases">
        <authorList>
            <person name="Lanie J.A."/>
            <person name="Ng W.-L."/>
            <person name="Kazmierczak K.M."/>
            <person name="Andrzejewski T.M."/>
            <person name="Davidsen T.M."/>
            <person name="Wayne K.J."/>
            <person name="Tettelin H."/>
            <person name="Glass J.I."/>
            <person name="Rusch D."/>
            <person name="Podicherti R."/>
            <person name="Tsui H.-C.T."/>
            <person name="Winkler M.E."/>
        </authorList>
    </citation>
    <scope>NUCLEOTIDE SEQUENCE</scope>
</reference>
<dbReference type="EMBL" id="UINC01074725">
    <property type="protein sequence ID" value="SVC12202.1"/>
    <property type="molecule type" value="Genomic_DNA"/>
</dbReference>
<gene>
    <name evidence="2" type="ORF">METZ01_LOCUS265056</name>
</gene>
<sequence length="84" mass="9510">MFPLYRSVAIPLLCLASGLPPLALTGQSVEIQREIIESQRRLEEVRQERESLRQEMVKLESQVRDASAELANVERQISASRSAM</sequence>